<dbReference type="GO" id="GO:0006006">
    <property type="term" value="P:glucose metabolic process"/>
    <property type="evidence" value="ECO:0007669"/>
    <property type="project" value="UniProtKB-KW"/>
</dbReference>
<evidence type="ECO:0000256" key="8">
    <source>
        <dbReference type="ARBA" id="ARBA00048749"/>
    </source>
</evidence>
<protein>
    <recommendedName>
        <fullName evidence="3">glucose-6-phosphate dehydrogenase (NADP(+))</fullName>
        <ecNumber evidence="3">1.1.1.49</ecNumber>
    </recommendedName>
</protein>
<feature type="domain" description="Glucose-6-phosphate dehydrogenase NAD-binding" evidence="9">
    <location>
        <begin position="220"/>
        <end position="271"/>
    </location>
</feature>
<dbReference type="PROSITE" id="PS00069">
    <property type="entry name" value="G6P_DEHYDROGENASE"/>
    <property type="match status" value="1"/>
</dbReference>
<evidence type="ECO:0000313" key="11">
    <source>
        <dbReference type="EMBL" id="KAK9082217.1"/>
    </source>
</evidence>
<evidence type="ECO:0000256" key="1">
    <source>
        <dbReference type="ARBA" id="ARBA00004937"/>
    </source>
</evidence>
<evidence type="ECO:0000313" key="12">
    <source>
        <dbReference type="Proteomes" id="UP001420932"/>
    </source>
</evidence>
<dbReference type="PRINTS" id="PR00079">
    <property type="entry name" value="G6PDHDRGNASE"/>
</dbReference>
<comment type="similarity">
    <text evidence="2">Belongs to the glucose-6-phosphate dehydrogenase family.</text>
</comment>
<feature type="domain" description="Replication protein A 70 kDa DNA-binding subunit B/D first OB fold" evidence="10">
    <location>
        <begin position="7"/>
        <end position="108"/>
    </location>
</feature>
<proteinExistence type="inferred from homology"/>
<dbReference type="AlphaFoldDB" id="A0AAP0E0R7"/>
<evidence type="ECO:0000259" key="10">
    <source>
        <dbReference type="Pfam" id="PF02721"/>
    </source>
</evidence>
<dbReference type="GO" id="GO:0009051">
    <property type="term" value="P:pentose-phosphate shunt, oxidative branch"/>
    <property type="evidence" value="ECO:0007669"/>
    <property type="project" value="UniProtKB-ARBA"/>
</dbReference>
<dbReference type="InterPro" id="IPR036291">
    <property type="entry name" value="NAD(P)-bd_dom_sf"/>
</dbReference>
<dbReference type="Gene3D" id="2.40.50.140">
    <property type="entry name" value="Nucleic acid-binding proteins"/>
    <property type="match status" value="1"/>
</dbReference>
<sequence>MPRVKKLLKDIDPNTVNWYADVYVLEKLPIKQINTSSVRQQRLILVDEEGYRIQATIFGNDINLFESRLQTKVAYRISNAFVKEIEARYRLVPSPHQRSITRNTLIKKVSDSETFPLIEEVKFVTLNEIDEYLDIDKYIDVAVLALIAKPRRDVTKRNGQPASLQELILVDNTITRFFLVGISPINVEVGSLDLNGDKGNIDGPLVANAQTSVYGSACLKETNGEVIVETCEPFGNDLDTYEELSTQLGDLFDEKQLYRIDHYLGKELVENLIVFREDFGTEGRAGYFDEYGNVLSQFLDSSRQFDENDTNWGLLKMSMVFRVVK</sequence>
<dbReference type="InterPro" id="IPR012340">
    <property type="entry name" value="NA-bd_OB-fold"/>
</dbReference>
<evidence type="ECO:0000256" key="4">
    <source>
        <dbReference type="ARBA" id="ARBA00022526"/>
    </source>
</evidence>
<keyword evidence="7" id="KW-0119">Carbohydrate metabolism</keyword>
<organism evidence="11 12">
    <name type="scientific">Stephania yunnanensis</name>
    <dbReference type="NCBI Taxonomy" id="152371"/>
    <lineage>
        <taxon>Eukaryota</taxon>
        <taxon>Viridiplantae</taxon>
        <taxon>Streptophyta</taxon>
        <taxon>Embryophyta</taxon>
        <taxon>Tracheophyta</taxon>
        <taxon>Spermatophyta</taxon>
        <taxon>Magnoliopsida</taxon>
        <taxon>Ranunculales</taxon>
        <taxon>Menispermaceae</taxon>
        <taxon>Menispermoideae</taxon>
        <taxon>Cissampelideae</taxon>
        <taxon>Stephania</taxon>
    </lineage>
</organism>
<evidence type="ECO:0000256" key="5">
    <source>
        <dbReference type="ARBA" id="ARBA00022857"/>
    </source>
</evidence>
<keyword evidence="6" id="KW-0560">Oxidoreductase</keyword>
<evidence type="ECO:0000256" key="7">
    <source>
        <dbReference type="ARBA" id="ARBA00023277"/>
    </source>
</evidence>
<evidence type="ECO:0000256" key="3">
    <source>
        <dbReference type="ARBA" id="ARBA00013019"/>
    </source>
</evidence>
<comment type="caution">
    <text evidence="11">The sequence shown here is derived from an EMBL/GenBank/DDBJ whole genome shotgun (WGS) entry which is preliminary data.</text>
</comment>
<dbReference type="GO" id="GO:0050661">
    <property type="term" value="F:NADP binding"/>
    <property type="evidence" value="ECO:0007669"/>
    <property type="project" value="InterPro"/>
</dbReference>
<gene>
    <name evidence="11" type="ORF">Syun_031309</name>
</gene>
<dbReference type="PANTHER" id="PTHR23429:SF0">
    <property type="entry name" value="GLUCOSE-6-PHOSPHATE 1-DEHYDROGENASE"/>
    <property type="match status" value="1"/>
</dbReference>
<dbReference type="GO" id="GO:0005829">
    <property type="term" value="C:cytosol"/>
    <property type="evidence" value="ECO:0007669"/>
    <property type="project" value="TreeGrafter"/>
</dbReference>
<dbReference type="Proteomes" id="UP001420932">
    <property type="component" value="Unassembled WGS sequence"/>
</dbReference>
<keyword evidence="5" id="KW-0521">NADP</keyword>
<name>A0AAP0E0R7_9MAGN</name>
<reference evidence="11 12" key="1">
    <citation type="submission" date="2024-01" db="EMBL/GenBank/DDBJ databases">
        <title>Genome assemblies of Stephania.</title>
        <authorList>
            <person name="Yang L."/>
        </authorList>
    </citation>
    <scope>NUCLEOTIDE SEQUENCE [LARGE SCALE GENOMIC DNA]</scope>
    <source>
        <strain evidence="11">YNDBR</strain>
        <tissue evidence="11">Leaf</tissue>
    </source>
</reference>
<dbReference type="InterPro" id="IPR001282">
    <property type="entry name" value="G6P_DH"/>
</dbReference>
<dbReference type="SUPFAM" id="SSF51735">
    <property type="entry name" value="NAD(P)-binding Rossmann-fold domains"/>
    <property type="match status" value="1"/>
</dbReference>
<dbReference type="SUPFAM" id="SSF50249">
    <property type="entry name" value="Nucleic acid-binding proteins"/>
    <property type="match status" value="1"/>
</dbReference>
<dbReference type="EC" id="1.1.1.49" evidence="3"/>
<comment type="catalytic activity">
    <reaction evidence="8">
        <text>D-glucose 6-phosphate + NADP(+) = 6-phospho-D-glucono-1,5-lactone + NADPH + H(+)</text>
        <dbReference type="Rhea" id="RHEA:15841"/>
        <dbReference type="ChEBI" id="CHEBI:15378"/>
        <dbReference type="ChEBI" id="CHEBI:57783"/>
        <dbReference type="ChEBI" id="CHEBI:57955"/>
        <dbReference type="ChEBI" id="CHEBI:58349"/>
        <dbReference type="ChEBI" id="CHEBI:61548"/>
        <dbReference type="EC" id="1.1.1.49"/>
    </reaction>
</comment>
<dbReference type="Pfam" id="PF00479">
    <property type="entry name" value="G6PD_N"/>
    <property type="match status" value="1"/>
</dbReference>
<evidence type="ECO:0000256" key="2">
    <source>
        <dbReference type="ARBA" id="ARBA00009975"/>
    </source>
</evidence>
<dbReference type="InterPro" id="IPR003871">
    <property type="entry name" value="RFA1B/D_OB_1st"/>
</dbReference>
<dbReference type="InterPro" id="IPR022674">
    <property type="entry name" value="G6P_DH_NAD-bd"/>
</dbReference>
<dbReference type="EMBL" id="JBBNAF010000033">
    <property type="protein sequence ID" value="KAK9082217.1"/>
    <property type="molecule type" value="Genomic_DNA"/>
</dbReference>
<dbReference type="InterPro" id="IPR019796">
    <property type="entry name" value="G6P_DH_AS"/>
</dbReference>
<evidence type="ECO:0000259" key="9">
    <source>
        <dbReference type="Pfam" id="PF00479"/>
    </source>
</evidence>
<keyword evidence="12" id="KW-1185">Reference proteome</keyword>
<dbReference type="PANTHER" id="PTHR23429">
    <property type="entry name" value="GLUCOSE-6-PHOSPHATE 1-DEHYDROGENASE G6PD"/>
    <property type="match status" value="1"/>
</dbReference>
<dbReference type="Pfam" id="PF02721">
    <property type="entry name" value="DUF223"/>
    <property type="match status" value="1"/>
</dbReference>
<evidence type="ECO:0000256" key="6">
    <source>
        <dbReference type="ARBA" id="ARBA00023002"/>
    </source>
</evidence>
<accession>A0AAP0E0R7</accession>
<comment type="pathway">
    <text evidence="1">Carbohydrate degradation; pentose phosphate pathway; D-ribulose 5-phosphate from D-glucose 6-phosphate (oxidative stage): step 1/3.</text>
</comment>
<dbReference type="Gene3D" id="3.40.50.720">
    <property type="entry name" value="NAD(P)-binding Rossmann-like Domain"/>
    <property type="match status" value="1"/>
</dbReference>
<dbReference type="GO" id="GO:0004345">
    <property type="term" value="F:glucose-6-phosphate dehydrogenase activity"/>
    <property type="evidence" value="ECO:0007669"/>
    <property type="project" value="UniProtKB-EC"/>
</dbReference>
<keyword evidence="4" id="KW-0313">Glucose metabolism</keyword>
<dbReference type="Gene3D" id="3.30.360.10">
    <property type="entry name" value="Dihydrodipicolinate Reductase, domain 2"/>
    <property type="match status" value="1"/>
</dbReference>